<dbReference type="EMBL" id="LVVL01000001">
    <property type="protein sequence ID" value="OAN15347.1"/>
    <property type="molecule type" value="Genomic_DNA"/>
</dbReference>
<keyword evidence="3" id="KW-1185">Reference proteome</keyword>
<gene>
    <name evidence="2" type="ORF">A3783_05270</name>
</gene>
<accession>A0ABX2VAV5</accession>
<dbReference type="CDD" id="cd04301">
    <property type="entry name" value="NAT_SF"/>
    <property type="match status" value="1"/>
</dbReference>
<dbReference type="SUPFAM" id="SSF55729">
    <property type="entry name" value="Acyl-CoA N-acyltransferases (Nat)"/>
    <property type="match status" value="1"/>
</dbReference>
<dbReference type="PROSITE" id="PS51186">
    <property type="entry name" value="GNAT"/>
    <property type="match status" value="1"/>
</dbReference>
<feature type="domain" description="N-acetyltransferase" evidence="1">
    <location>
        <begin position="2"/>
        <end position="144"/>
    </location>
</feature>
<name>A0ABX2VAV5_9BACL</name>
<evidence type="ECO:0000313" key="2">
    <source>
        <dbReference type="EMBL" id="OAN15347.1"/>
    </source>
</evidence>
<evidence type="ECO:0000313" key="3">
    <source>
        <dbReference type="Proteomes" id="UP000078447"/>
    </source>
</evidence>
<sequence length="150" mass="17071">MLTIQEGTEESGPYKAFLQEKIRTYNDEHSPHHAEKRRTGVRPVHVMVLDDEQIVGGIYGEIYWGWLEVEFLYLPDNLRAQGLGSQLLHRIEQLARQSGVKRVLVTTFSFQAYAFYQKHGYETTGVIPDYPPGSAQYTLVKHFVPSSGSA</sequence>
<dbReference type="RefSeq" id="WP_028106203.1">
    <property type="nucleotide sequence ID" value="NZ_CP085018.1"/>
</dbReference>
<comment type="caution">
    <text evidence="2">The sequence shown here is derived from an EMBL/GenBank/DDBJ whole genome shotgun (WGS) entry which is preliminary data.</text>
</comment>
<protein>
    <submittedName>
        <fullName evidence="2">GCN5 family acetyltransferase</fullName>
    </submittedName>
</protein>
<evidence type="ECO:0000259" key="1">
    <source>
        <dbReference type="PROSITE" id="PS51186"/>
    </source>
</evidence>
<organism evidence="2 3">
    <name type="scientific">Exiguobacterium undae</name>
    <dbReference type="NCBI Taxonomy" id="169177"/>
    <lineage>
        <taxon>Bacteria</taxon>
        <taxon>Bacillati</taxon>
        <taxon>Bacillota</taxon>
        <taxon>Bacilli</taxon>
        <taxon>Bacillales</taxon>
        <taxon>Bacillales Family XII. Incertae Sedis</taxon>
        <taxon>Exiguobacterium</taxon>
    </lineage>
</organism>
<dbReference type="Proteomes" id="UP000078447">
    <property type="component" value="Unassembled WGS sequence"/>
</dbReference>
<dbReference type="InterPro" id="IPR016181">
    <property type="entry name" value="Acyl_CoA_acyltransferase"/>
</dbReference>
<reference evidence="2 3" key="1">
    <citation type="submission" date="2016-03" db="EMBL/GenBank/DDBJ databases">
        <authorList>
            <person name="Cho S.-Y."/>
            <person name="Lim S."/>
            <person name="Kim H."/>
            <person name="Soh E.H."/>
            <person name="Moon J.S."/>
        </authorList>
    </citation>
    <scope>NUCLEOTIDE SEQUENCE [LARGE SCALE GENOMIC DNA]</scope>
    <source>
        <strain evidence="2 3">KCTC 3810</strain>
    </source>
</reference>
<proteinExistence type="predicted"/>
<dbReference type="Pfam" id="PF00583">
    <property type="entry name" value="Acetyltransf_1"/>
    <property type="match status" value="1"/>
</dbReference>
<dbReference type="InterPro" id="IPR000182">
    <property type="entry name" value="GNAT_dom"/>
</dbReference>
<dbReference type="Gene3D" id="3.40.630.30">
    <property type="match status" value="1"/>
</dbReference>